<protein>
    <submittedName>
        <fullName evidence="1">Uncharacterized protein</fullName>
    </submittedName>
</protein>
<comment type="caution">
    <text evidence="1">The sequence shown here is derived from an EMBL/GenBank/DDBJ whole genome shotgun (WGS) entry which is preliminary data.</text>
</comment>
<evidence type="ECO:0000313" key="2">
    <source>
        <dbReference type="Proteomes" id="UP001519863"/>
    </source>
</evidence>
<organism evidence="1 2">
    <name type="scientific">Actinoplanes hulinensis</name>
    <dbReference type="NCBI Taxonomy" id="1144547"/>
    <lineage>
        <taxon>Bacteria</taxon>
        <taxon>Bacillati</taxon>
        <taxon>Actinomycetota</taxon>
        <taxon>Actinomycetes</taxon>
        <taxon>Micromonosporales</taxon>
        <taxon>Micromonosporaceae</taxon>
        <taxon>Actinoplanes</taxon>
    </lineage>
</organism>
<reference evidence="1 2" key="1">
    <citation type="journal article" date="2013" name="Antonie Van Leeuwenhoek">
        <title>Actinoplanes hulinensis sp. nov., a novel actinomycete isolated from soybean root (Glycine max (L.) Merr).</title>
        <authorList>
            <person name="Shen Y."/>
            <person name="Liu C."/>
            <person name="Wang X."/>
            <person name="Zhao J."/>
            <person name="Jia F."/>
            <person name="Zhang Y."/>
            <person name="Wang L."/>
            <person name="Yang D."/>
            <person name="Xiang W."/>
        </authorList>
    </citation>
    <scope>NUCLEOTIDE SEQUENCE [LARGE SCALE GENOMIC DNA]</scope>
    <source>
        <strain evidence="1 2">NEAU-M9</strain>
    </source>
</reference>
<keyword evidence="2" id="KW-1185">Reference proteome</keyword>
<sequence>MRTVFAFPAGERADTVALLAGHHNGLYISIEDEGDGTLYVDWNQDELAALEKAVGHRPGWAVQIDISGRIDGTAEVHDLLDVLLADGGVAFDDYTTHAWTLAEIQDGTTVDGLRFFDFRTYRR</sequence>
<dbReference type="Proteomes" id="UP001519863">
    <property type="component" value="Unassembled WGS sequence"/>
</dbReference>
<evidence type="ECO:0000313" key="1">
    <source>
        <dbReference type="EMBL" id="MBW6435628.1"/>
    </source>
</evidence>
<name>A0ABS7B3L5_9ACTN</name>
<accession>A0ABS7B3L5</accession>
<dbReference type="EMBL" id="JAHXZI010000009">
    <property type="protein sequence ID" value="MBW6435628.1"/>
    <property type="molecule type" value="Genomic_DNA"/>
</dbReference>
<gene>
    <name evidence="1" type="ORF">KZ829_17955</name>
</gene>
<proteinExistence type="predicted"/>
<dbReference type="RefSeq" id="WP_220145067.1">
    <property type="nucleotide sequence ID" value="NZ_JAHXZI010000009.1"/>
</dbReference>